<dbReference type="Proteomes" id="UP000199475">
    <property type="component" value="Unassembled WGS sequence"/>
</dbReference>
<evidence type="ECO:0000313" key="1">
    <source>
        <dbReference type="EMBL" id="SDL77883.1"/>
    </source>
</evidence>
<dbReference type="EMBL" id="FNGP01000006">
    <property type="protein sequence ID" value="SDL77883.1"/>
    <property type="molecule type" value="Genomic_DNA"/>
</dbReference>
<organism evidence="1 2">
    <name type="scientific">Tessaracoccus oleiagri</name>
    <dbReference type="NCBI Taxonomy" id="686624"/>
    <lineage>
        <taxon>Bacteria</taxon>
        <taxon>Bacillati</taxon>
        <taxon>Actinomycetota</taxon>
        <taxon>Actinomycetes</taxon>
        <taxon>Propionibacteriales</taxon>
        <taxon>Propionibacteriaceae</taxon>
        <taxon>Tessaracoccus</taxon>
    </lineage>
</organism>
<proteinExistence type="predicted"/>
<accession>A0A1G9MUT8</accession>
<dbReference type="RefSeq" id="WP_176761789.1">
    <property type="nucleotide sequence ID" value="NZ_FNGP01000006.1"/>
</dbReference>
<dbReference type="STRING" id="686624.SAMN04488242_2761"/>
<evidence type="ECO:0000313" key="2">
    <source>
        <dbReference type="Proteomes" id="UP000199475"/>
    </source>
</evidence>
<protein>
    <submittedName>
        <fullName evidence="1">SatD family (SatD)</fullName>
    </submittedName>
</protein>
<gene>
    <name evidence="1" type="ORF">SAMN04488242_2761</name>
</gene>
<sequence>MADIQVFPSCVALLADMVASRDADRPTSHQATLTAIERVNAKVPQLDVLRVTVGDELQGVYATLGDAMAASFALRHELVGRVDLRFGLGGGEVRILDADRGIQDGSAWLLAREAIESVEQRAAEPGLGGLRTAIRDARDVATPAAEPLGQLVDAHLARLRPGPRATLTALLEGLDNQDAARRLGITPSANSQRVTNNDLRPLAAAIRALEALP</sequence>
<keyword evidence="2" id="KW-1185">Reference proteome</keyword>
<reference evidence="1 2" key="1">
    <citation type="submission" date="2016-10" db="EMBL/GenBank/DDBJ databases">
        <authorList>
            <person name="de Groot N.N."/>
        </authorList>
    </citation>
    <scope>NUCLEOTIDE SEQUENCE [LARGE SCALE GENOMIC DNA]</scope>
    <source>
        <strain evidence="1 2">CGMCC 1.9159</strain>
    </source>
</reference>
<dbReference type="AlphaFoldDB" id="A0A1G9MUT8"/>
<name>A0A1G9MUT8_9ACTN</name>